<dbReference type="AlphaFoldDB" id="A0A1G6T5S0"/>
<dbReference type="InterPro" id="IPR036680">
    <property type="entry name" value="SPOR-like_sf"/>
</dbReference>
<reference evidence="4 5" key="1">
    <citation type="submission" date="2016-10" db="EMBL/GenBank/DDBJ databases">
        <authorList>
            <person name="de Groot N.N."/>
        </authorList>
    </citation>
    <scope>NUCLEOTIDE SEQUENCE [LARGE SCALE GENOMIC DNA]</scope>
    <source>
        <strain evidence="4 5">CGMCC 1.9109</strain>
    </source>
</reference>
<dbReference type="Gene3D" id="3.30.70.1070">
    <property type="entry name" value="Sporulation related repeat"/>
    <property type="match status" value="1"/>
</dbReference>
<dbReference type="SUPFAM" id="SSF110997">
    <property type="entry name" value="Sporulation related repeat"/>
    <property type="match status" value="1"/>
</dbReference>
<evidence type="ECO:0000313" key="5">
    <source>
        <dbReference type="Proteomes" id="UP000183685"/>
    </source>
</evidence>
<dbReference type="InterPro" id="IPR019734">
    <property type="entry name" value="TPR_rpt"/>
</dbReference>
<evidence type="ECO:0000259" key="3">
    <source>
        <dbReference type="PROSITE" id="PS51724"/>
    </source>
</evidence>
<dbReference type="PROSITE" id="PS51724">
    <property type="entry name" value="SPOR"/>
    <property type="match status" value="1"/>
</dbReference>
<dbReference type="Gene3D" id="1.25.40.10">
    <property type="entry name" value="Tetratricopeptide repeat domain"/>
    <property type="match status" value="1"/>
</dbReference>
<sequence length="443" mass="47585">MCASTIALLGCSYQSASDMPPVASDFSAARAQSAGGLKAIADDLAANGQHEAAIPLYRHLGAKTGDPAVLAALANSLSARGAHEEAVRILTTLGARGQMDGNSWYTLGKTNLALGQFEDALSAFEQARAYSPSDSKILSGQAISEAAMGRTGDAMNTLAVVMDPTGLSNRALLYATTGHPEVAVTILEPLVKSGTLGPQGRQNLAMAYLLDGRESDAFQIARLDLDPETIGDTFTFYRSLSSLAPSERMQALVTGTIDPAWTRDEAANLQIADSTDRQDAAKRLMEQPVMMAKAPEPEPKPEPEPEPEVEVAQADYELTEIPPLVEPEGWALQIGAYRTIDNLMRGWTILYRQSGDLLQDIPPRRSEVDFGDRDTDPKGFYYRLNAGPLKTLKQAKDLCEELRARGTSCWIRPPEKTEGSLPDETSATKKPASTTTQTASLGQ</sequence>
<dbReference type="InterPro" id="IPR007730">
    <property type="entry name" value="SPOR-like_dom"/>
</dbReference>
<dbReference type="SMART" id="SM00028">
    <property type="entry name" value="TPR"/>
    <property type="match status" value="1"/>
</dbReference>
<dbReference type="GO" id="GO:0042834">
    <property type="term" value="F:peptidoglycan binding"/>
    <property type="evidence" value="ECO:0007669"/>
    <property type="project" value="InterPro"/>
</dbReference>
<proteinExistence type="predicted"/>
<organism evidence="4 5">
    <name type="scientific">Kordiimonas lacus</name>
    <dbReference type="NCBI Taxonomy" id="637679"/>
    <lineage>
        <taxon>Bacteria</taxon>
        <taxon>Pseudomonadati</taxon>
        <taxon>Pseudomonadota</taxon>
        <taxon>Alphaproteobacteria</taxon>
        <taxon>Kordiimonadales</taxon>
        <taxon>Kordiimonadaceae</taxon>
        <taxon>Kordiimonas</taxon>
    </lineage>
</organism>
<gene>
    <name evidence="4" type="ORF">SAMN04488071_0120</name>
</gene>
<feature type="region of interest" description="Disordered" evidence="2">
    <location>
        <begin position="410"/>
        <end position="443"/>
    </location>
</feature>
<name>A0A1G6T5S0_9PROT</name>
<evidence type="ECO:0000313" key="4">
    <source>
        <dbReference type="EMBL" id="SDD24224.1"/>
    </source>
</evidence>
<dbReference type="Proteomes" id="UP000183685">
    <property type="component" value="Unassembled WGS sequence"/>
</dbReference>
<feature type="repeat" description="TPR" evidence="1">
    <location>
        <begin position="101"/>
        <end position="134"/>
    </location>
</feature>
<feature type="compositionally biased region" description="Low complexity" evidence="2">
    <location>
        <begin position="428"/>
        <end position="443"/>
    </location>
</feature>
<dbReference type="SUPFAM" id="SSF48452">
    <property type="entry name" value="TPR-like"/>
    <property type="match status" value="1"/>
</dbReference>
<protein>
    <submittedName>
        <fullName evidence="4">Flp pilus assembly protein TadD, contains TPR repeats</fullName>
    </submittedName>
</protein>
<dbReference type="STRING" id="637679.GCA_001550055_00768"/>
<dbReference type="PROSITE" id="PS50005">
    <property type="entry name" value="TPR"/>
    <property type="match status" value="1"/>
</dbReference>
<feature type="domain" description="SPOR" evidence="3">
    <location>
        <begin position="324"/>
        <end position="418"/>
    </location>
</feature>
<evidence type="ECO:0000256" key="2">
    <source>
        <dbReference type="SAM" id="MobiDB-lite"/>
    </source>
</evidence>
<dbReference type="Pfam" id="PF14559">
    <property type="entry name" value="TPR_19"/>
    <property type="match status" value="1"/>
</dbReference>
<keyword evidence="5" id="KW-1185">Reference proteome</keyword>
<dbReference type="EMBL" id="FNAK01000001">
    <property type="protein sequence ID" value="SDD24224.1"/>
    <property type="molecule type" value="Genomic_DNA"/>
</dbReference>
<accession>A0A1G6T5S0</accession>
<dbReference type="Pfam" id="PF05036">
    <property type="entry name" value="SPOR"/>
    <property type="match status" value="1"/>
</dbReference>
<evidence type="ECO:0000256" key="1">
    <source>
        <dbReference type="PROSITE-ProRule" id="PRU00339"/>
    </source>
</evidence>
<keyword evidence="1" id="KW-0802">TPR repeat</keyword>
<dbReference type="InterPro" id="IPR011990">
    <property type="entry name" value="TPR-like_helical_dom_sf"/>
</dbReference>